<dbReference type="EMBL" id="GELH01000095">
    <property type="protein sequence ID" value="JAS04177.1"/>
    <property type="molecule type" value="Transcribed_RNA"/>
</dbReference>
<evidence type="ECO:0000313" key="1">
    <source>
        <dbReference type="EMBL" id="JAS04177.1"/>
    </source>
</evidence>
<protein>
    <submittedName>
        <fullName evidence="1">Uncharacterized protein</fullName>
    </submittedName>
</protein>
<accession>A0A194ANV4</accession>
<dbReference type="EMBL" id="GELH01000096">
    <property type="protein sequence ID" value="JAS04176.1"/>
    <property type="molecule type" value="Transcribed_RNA"/>
</dbReference>
<proteinExistence type="predicted"/>
<name>A0A194ANV4_PINFU</name>
<reference evidence="1" key="1">
    <citation type="submission" date="2016-03" db="EMBL/GenBank/DDBJ databases">
        <authorList>
            <person name="Ploux O."/>
        </authorList>
    </citation>
    <scope>NUCLEOTIDE SEQUENCE</scope>
    <source>
        <tissue evidence="1">Mantle</tissue>
    </source>
</reference>
<sequence length="150" mass="16658">MESLSTGKRFVHVDGATSRRNLVNCAECCNEKNGCNHQLCNKTSLQTTPTYSRGHVCASCIRVANVSDCRSTICSEDEECFLEKTVTDQLTTEYNAGCRSKTICQIMEQLQGRKRSEEMSKSQGKRRTVVSCAECCADQDLCNKHLCGLV</sequence>
<dbReference type="AlphaFoldDB" id="A0A194ANV4"/>
<organism evidence="1">
    <name type="scientific">Pinctada fucata</name>
    <name type="common">Akoya pearl oyster</name>
    <name type="synonym">Pinctada imbricata fucata</name>
    <dbReference type="NCBI Taxonomy" id="50426"/>
    <lineage>
        <taxon>Eukaryota</taxon>
        <taxon>Metazoa</taxon>
        <taxon>Spiralia</taxon>
        <taxon>Lophotrochozoa</taxon>
        <taxon>Mollusca</taxon>
        <taxon>Bivalvia</taxon>
        <taxon>Autobranchia</taxon>
        <taxon>Pteriomorphia</taxon>
        <taxon>Pterioida</taxon>
        <taxon>Pterioidea</taxon>
        <taxon>Pteriidae</taxon>
        <taxon>Pinctada</taxon>
    </lineage>
</organism>